<accession>A0A9P4JTT4</accession>
<feature type="region of interest" description="Disordered" evidence="2">
    <location>
        <begin position="120"/>
        <end position="215"/>
    </location>
</feature>
<dbReference type="PROSITE" id="PS51082">
    <property type="entry name" value="WH2"/>
    <property type="match status" value="1"/>
</dbReference>
<dbReference type="InterPro" id="IPR011993">
    <property type="entry name" value="PH-like_dom_sf"/>
</dbReference>
<feature type="domain" description="WH1" evidence="3">
    <location>
        <begin position="17"/>
        <end position="129"/>
    </location>
</feature>
<dbReference type="CDD" id="cd01205">
    <property type="entry name" value="EVH1_WASP-like"/>
    <property type="match status" value="1"/>
</dbReference>
<feature type="compositionally biased region" description="Basic and acidic residues" evidence="2">
    <location>
        <begin position="120"/>
        <end position="129"/>
    </location>
</feature>
<feature type="region of interest" description="Disordered" evidence="2">
    <location>
        <begin position="259"/>
        <end position="659"/>
    </location>
</feature>
<dbReference type="Proteomes" id="UP000799536">
    <property type="component" value="Unassembled WGS sequence"/>
</dbReference>
<organism evidence="5 6">
    <name type="scientific">Delitschia confertaspora ATCC 74209</name>
    <dbReference type="NCBI Taxonomy" id="1513339"/>
    <lineage>
        <taxon>Eukaryota</taxon>
        <taxon>Fungi</taxon>
        <taxon>Dikarya</taxon>
        <taxon>Ascomycota</taxon>
        <taxon>Pezizomycotina</taxon>
        <taxon>Dothideomycetes</taxon>
        <taxon>Pleosporomycetidae</taxon>
        <taxon>Pleosporales</taxon>
        <taxon>Delitschiaceae</taxon>
        <taxon>Delitschia</taxon>
    </lineage>
</organism>
<dbReference type="Pfam" id="PF02205">
    <property type="entry name" value="WH2"/>
    <property type="match status" value="1"/>
</dbReference>
<feature type="compositionally biased region" description="Basic and acidic residues" evidence="2">
    <location>
        <begin position="380"/>
        <end position="389"/>
    </location>
</feature>
<dbReference type="SMART" id="SM00461">
    <property type="entry name" value="WH1"/>
    <property type="match status" value="1"/>
</dbReference>
<dbReference type="InterPro" id="IPR003124">
    <property type="entry name" value="WH2_dom"/>
</dbReference>
<feature type="compositionally biased region" description="Pro residues" evidence="2">
    <location>
        <begin position="404"/>
        <end position="421"/>
    </location>
</feature>
<keyword evidence="6" id="KW-1185">Reference proteome</keyword>
<sequence>MPSILSDEDKQTVKRTVPKASNKIHAVGVAKLYIAYPDRHRWTYTGLQGAAVLANDLVGHTFWIKLVDISPANRGVLWDQEIYDTFSYNQDRVFFHTFELENCLAGLSFADEKEAKTFKKKMDDREKNAHKNTRNKLFGAAMHGSSGANGMSGKHHGHGHGLLGGLFGHRHSSSGHQQQQPQSIIPPAPVAPPPLQSTHSEPSSARSSAIDTTDPSWQPLLKELIAMGITEDQIEENADFIKLYIEQRKIEEKIAADNAAANERKARAPPPPPPSAPPAKAAALSPQNTGSSRRGPPPAPPPARRTRNDAPAAPSPVPSPPRQPSPPPGPPAPRFRAPPPIADAGKFAHEEPKLPARARAASNSLVNPGPPPPPRPPKTPVDENAKEPPKFGVPPPFSGNRIPSGPPPPPNRGPVPPPPARDTPSVNVVPPPLPPKSAAAPPPPPLPASTSRPVPPPGIPAPPPPPRDSTAAPPPPPLPASRAPPPPPLPSSNAPHLPPLPSTNAPPPPPIPASAVPPPPPMPPSSIPPPPPMPAGNVPPPPPMPTGNVPPPPPMPPGSGPPPPPPMPGAPLPKKAAAGRENLLADIRGGARLKKVSDSEKRDRSQAMVPGKEPSTPAAAGGTATPGPDAGLAGALASALAARKSKVSHSDDEDDNDDW</sequence>
<feature type="domain" description="WH2" evidence="4">
    <location>
        <begin position="579"/>
        <end position="596"/>
    </location>
</feature>
<evidence type="ECO:0000256" key="1">
    <source>
        <dbReference type="ARBA" id="ARBA00022553"/>
    </source>
</evidence>
<reference evidence="5" key="1">
    <citation type="journal article" date="2020" name="Stud. Mycol.">
        <title>101 Dothideomycetes genomes: a test case for predicting lifestyles and emergence of pathogens.</title>
        <authorList>
            <person name="Haridas S."/>
            <person name="Albert R."/>
            <person name="Binder M."/>
            <person name="Bloem J."/>
            <person name="Labutti K."/>
            <person name="Salamov A."/>
            <person name="Andreopoulos B."/>
            <person name="Baker S."/>
            <person name="Barry K."/>
            <person name="Bills G."/>
            <person name="Bluhm B."/>
            <person name="Cannon C."/>
            <person name="Castanera R."/>
            <person name="Culley D."/>
            <person name="Daum C."/>
            <person name="Ezra D."/>
            <person name="Gonzalez J."/>
            <person name="Henrissat B."/>
            <person name="Kuo A."/>
            <person name="Liang C."/>
            <person name="Lipzen A."/>
            <person name="Lutzoni F."/>
            <person name="Magnuson J."/>
            <person name="Mondo S."/>
            <person name="Nolan M."/>
            <person name="Ohm R."/>
            <person name="Pangilinan J."/>
            <person name="Park H.-J."/>
            <person name="Ramirez L."/>
            <person name="Alfaro M."/>
            <person name="Sun H."/>
            <person name="Tritt A."/>
            <person name="Yoshinaga Y."/>
            <person name="Zwiers L.-H."/>
            <person name="Turgeon B."/>
            <person name="Goodwin S."/>
            <person name="Spatafora J."/>
            <person name="Crous P."/>
            <person name="Grigoriev I."/>
        </authorList>
    </citation>
    <scope>NUCLEOTIDE SEQUENCE</scope>
    <source>
        <strain evidence="5">ATCC 74209</strain>
    </source>
</reference>
<evidence type="ECO:0000313" key="6">
    <source>
        <dbReference type="Proteomes" id="UP000799536"/>
    </source>
</evidence>
<keyword evidence="1" id="KW-0597">Phosphoprotein</keyword>
<dbReference type="EMBL" id="ML993860">
    <property type="protein sequence ID" value="KAF2205187.1"/>
    <property type="molecule type" value="Genomic_DNA"/>
</dbReference>
<dbReference type="GO" id="GO:0071933">
    <property type="term" value="F:Arp2/3 complex binding"/>
    <property type="evidence" value="ECO:0007669"/>
    <property type="project" value="UniProtKB-ARBA"/>
</dbReference>
<dbReference type="AlphaFoldDB" id="A0A9P4JTT4"/>
<feature type="compositionally biased region" description="Pro residues" evidence="2">
    <location>
        <begin position="184"/>
        <end position="195"/>
    </location>
</feature>
<evidence type="ECO:0000256" key="2">
    <source>
        <dbReference type="SAM" id="MobiDB-lite"/>
    </source>
</evidence>
<dbReference type="OrthoDB" id="8963340at2759"/>
<protein>
    <submittedName>
        <fullName evidence="5">WH1-domain-containing protein</fullName>
    </submittedName>
</protein>
<dbReference type="GO" id="GO:0045010">
    <property type="term" value="P:actin nucleation"/>
    <property type="evidence" value="ECO:0007669"/>
    <property type="project" value="UniProtKB-ARBA"/>
</dbReference>
<dbReference type="InterPro" id="IPR033927">
    <property type="entry name" value="WASPfam_EVH1"/>
</dbReference>
<dbReference type="SMART" id="SM00246">
    <property type="entry name" value="WH2"/>
    <property type="match status" value="1"/>
</dbReference>
<dbReference type="Gene3D" id="6.10.280.150">
    <property type="match status" value="1"/>
</dbReference>
<dbReference type="SUPFAM" id="SSF50729">
    <property type="entry name" value="PH domain-like"/>
    <property type="match status" value="1"/>
</dbReference>
<comment type="caution">
    <text evidence="5">The sequence shown here is derived from an EMBL/GenBank/DDBJ whole genome shotgun (WGS) entry which is preliminary data.</text>
</comment>
<dbReference type="FunFam" id="2.30.29.30:FF:000281">
    <property type="entry name" value="Actin associated protein"/>
    <property type="match status" value="1"/>
</dbReference>
<feature type="compositionally biased region" description="Pro residues" evidence="2">
    <location>
        <begin position="429"/>
        <end position="571"/>
    </location>
</feature>
<feature type="compositionally biased region" description="Pro residues" evidence="2">
    <location>
        <begin position="313"/>
        <end position="341"/>
    </location>
</feature>
<gene>
    <name evidence="5" type="ORF">GQ43DRAFT_446164</name>
</gene>
<dbReference type="GO" id="GO:0030479">
    <property type="term" value="C:actin cortical patch"/>
    <property type="evidence" value="ECO:0007669"/>
    <property type="project" value="UniProtKB-ARBA"/>
</dbReference>
<evidence type="ECO:0000259" key="3">
    <source>
        <dbReference type="PROSITE" id="PS50229"/>
    </source>
</evidence>
<evidence type="ECO:0000313" key="5">
    <source>
        <dbReference type="EMBL" id="KAF2205187.1"/>
    </source>
</evidence>
<feature type="compositionally biased region" description="Low complexity" evidence="2">
    <location>
        <begin position="616"/>
        <end position="642"/>
    </location>
</feature>
<feature type="compositionally biased region" description="Low complexity" evidence="2">
    <location>
        <begin position="174"/>
        <end position="183"/>
    </location>
</feature>
<dbReference type="Gene3D" id="2.30.29.30">
    <property type="entry name" value="Pleckstrin-homology domain (PH domain)/Phosphotyrosine-binding domain (PTB)"/>
    <property type="match status" value="1"/>
</dbReference>
<evidence type="ECO:0000259" key="4">
    <source>
        <dbReference type="PROSITE" id="PS51082"/>
    </source>
</evidence>
<dbReference type="PROSITE" id="PS50229">
    <property type="entry name" value="WH1"/>
    <property type="match status" value="1"/>
</dbReference>
<dbReference type="InterPro" id="IPR000697">
    <property type="entry name" value="WH1/EVH1_dom"/>
</dbReference>
<name>A0A9P4JTT4_9PLEO</name>
<proteinExistence type="predicted"/>
<dbReference type="Pfam" id="PF00568">
    <property type="entry name" value="WH1"/>
    <property type="match status" value="1"/>
</dbReference>
<dbReference type="GO" id="GO:0003779">
    <property type="term" value="F:actin binding"/>
    <property type="evidence" value="ECO:0007669"/>
    <property type="project" value="InterPro"/>
</dbReference>
<feature type="compositionally biased region" description="Pro residues" evidence="2">
    <location>
        <begin position="268"/>
        <end position="277"/>
    </location>
</feature>
<feature type="compositionally biased region" description="Basic and acidic residues" evidence="2">
    <location>
        <begin position="595"/>
        <end position="605"/>
    </location>
</feature>
<feature type="compositionally biased region" description="Pro residues" evidence="2">
    <location>
        <begin position="368"/>
        <end position="379"/>
    </location>
</feature>
<feature type="compositionally biased region" description="Polar residues" evidence="2">
    <location>
        <begin position="198"/>
        <end position="215"/>
    </location>
</feature>